<evidence type="ECO:0000313" key="1">
    <source>
        <dbReference type="EMBL" id="MCW3483606.1"/>
    </source>
</evidence>
<dbReference type="Pfam" id="PF12771">
    <property type="entry name" value="SusD-like_2"/>
    <property type="match status" value="1"/>
</dbReference>
<dbReference type="Proteomes" id="UP001207742">
    <property type="component" value="Unassembled WGS sequence"/>
</dbReference>
<evidence type="ECO:0000313" key="2">
    <source>
        <dbReference type="Proteomes" id="UP001207742"/>
    </source>
</evidence>
<organism evidence="1 2">
    <name type="scientific">Chitinophaga nivalis</name>
    <dbReference type="NCBI Taxonomy" id="2991709"/>
    <lineage>
        <taxon>Bacteria</taxon>
        <taxon>Pseudomonadati</taxon>
        <taxon>Bacteroidota</taxon>
        <taxon>Chitinophagia</taxon>
        <taxon>Chitinophagales</taxon>
        <taxon>Chitinophagaceae</taxon>
        <taxon>Chitinophaga</taxon>
    </lineage>
</organism>
<dbReference type="Gene3D" id="1.25.40.390">
    <property type="match status" value="1"/>
</dbReference>
<sequence>MKHICVSVILGSLLLMQSGCKKFLDINTDPNNPLAVKEAHLLAPVEITLATQVVGGTTSTVNSYWMQQLSMNQPSPSLESYLITPTDADNTWNYYLYANIFSNLDIMLKQAAAAKRPQYQAVGKTLFAYSLAITTDLWNHAIYSEGFRMPDVMQPRYDKQEALYTTIQGMLDSALYFCDQPLAQVAPGAEDYIYKGKMTQWKKFIYTLKARYYLRLSKAPGHTAAVQAEKALEALEKGFKSNDDNARIVYAGTAQAENPWSITTRDATGGVVMAQSFIDSLVTRHDPRLSVLTIPGKDGVYRGRRVGDLPAPDPKIYSRVNTFYAGAGAALHLATYAEALFIKAEATLIKQGATAAQPVYEAAIAAHMTMLGIPAAAQQTYIASRPVLTTANALQQIITEKYVAGFLSPEPYNDWRRTGFPVLKAHTSGTVKGIPRRWPYPANEMLTNPQPEQQVTINDRVWWDKE</sequence>
<dbReference type="RefSeq" id="WP_264729107.1">
    <property type="nucleotide sequence ID" value="NZ_JAPDNR010000001.1"/>
</dbReference>
<dbReference type="SUPFAM" id="SSF48452">
    <property type="entry name" value="TPR-like"/>
    <property type="match status" value="1"/>
</dbReference>
<reference evidence="1 2" key="1">
    <citation type="submission" date="2022-10" db="EMBL/GenBank/DDBJ databases">
        <title>Chitinophaga nivalis PC15 sp. nov., isolated from Pyeongchang county, South Korea.</title>
        <authorList>
            <person name="Trinh H.N."/>
        </authorList>
    </citation>
    <scope>NUCLEOTIDE SEQUENCE [LARGE SCALE GENOMIC DNA]</scope>
    <source>
        <strain evidence="1 2">PC14</strain>
    </source>
</reference>
<dbReference type="EMBL" id="JAPDNS010000001">
    <property type="protein sequence ID" value="MCW3483606.1"/>
    <property type="molecule type" value="Genomic_DNA"/>
</dbReference>
<dbReference type="InterPro" id="IPR041662">
    <property type="entry name" value="SusD-like_2"/>
</dbReference>
<proteinExistence type="predicted"/>
<name>A0ABT3II55_9BACT</name>
<comment type="caution">
    <text evidence="1">The sequence shown here is derived from an EMBL/GenBank/DDBJ whole genome shotgun (WGS) entry which is preliminary data.</text>
</comment>
<protein>
    <submittedName>
        <fullName evidence="1">SusD/RagB family nutrient-binding outer membrane lipoprotein</fullName>
    </submittedName>
</protein>
<keyword evidence="2" id="KW-1185">Reference proteome</keyword>
<gene>
    <name evidence="1" type="ORF">OL497_06860</name>
</gene>
<accession>A0ABT3II55</accession>
<dbReference type="InterPro" id="IPR011990">
    <property type="entry name" value="TPR-like_helical_dom_sf"/>
</dbReference>
<keyword evidence="1" id="KW-0449">Lipoprotein</keyword>